<feature type="repeat" description="ANK" evidence="7">
    <location>
        <begin position="186"/>
        <end position="218"/>
    </location>
</feature>
<evidence type="ECO:0000256" key="9">
    <source>
        <dbReference type="SAM" id="Phobius"/>
    </source>
</evidence>
<feature type="repeat" description="ANK" evidence="7">
    <location>
        <begin position="120"/>
        <end position="152"/>
    </location>
</feature>
<sequence>MANVPQDNSSSTPVSPLTHDDNNVSSPDQPRPNSVDLTAIDLKDKLEDAIRNDSRNEVETLLNSEWGLLNVFIEHRITEGNRIVTLNLTPLSFAAALGCSLALEVLLDRVPDVDAVIPSTGITALHLAARYGYKDSVELLLLRGANINLQDQEGRSPLHYAARYGKQEVITYLLDNKANPDLRNNKGDSPFHTAATYGNLDSLKLLYKRGSEKYINEVNKSFNASLHLAILNSGDDAVEWLLDSGAVVDQPGKNGDTPLIIASSKGKVELVTLLIQYEANVHKPNNKSKTPLLAACQNSNIDVVEELKHSGAPVVDVDLDGDTCFHMAIWSNEESPDVIRNLFSLLVSYGTDINQHNKRGHSPLTLACNLQLPQHVKFLLEFNADVNKKHARKGSTALMEACGQEDDQIVDMLLERNPDMTVRDKHGLTALALACNEGRFNQVKALLNKGSKVIVPDRDGDTPLRIALRGEYVEIALELLAAEEYYPRSLATKISSPDRTDDVHKIGSRLLEQFEEARFDALEKLHVVMYWAVSNGALELADRCIIHNERVLEWNKEGNTWLHVAADSGAVEIVRLLLTKVAEEQNKPAEWANAEAIVKRNIRGDSPLTISIERGHDEVRELFWSKLKQLGDTEADFVNTNPTVANWVLELLAQYERPGHERILMELLQKWYGEANLGPDNNTALHCAVLRRKVLVVWWLLSKGGYSSTDAIGSALGLVPEDTGVCGVIRKLLLHPPPLLEHVPNPNKVHTATPCLVDDLTLNSLGHIVDIVFDGKSVKIPYTRPHVSNIIAEAGLESLMKSAQDDLGQYELNVLRKDWGQTAPNQDDVGGTPVRDWVRPMSSRQNIHRQDLLVRWIHLPVNDRSETDHAALMKHFDRSWSELAAGAGKHYMKPRCVMPYLTIGSYEPSILPTAVTTTPQEFDGSTNGWSSRRIKHTPLTLDQYYYPTISDTSKRDNNQVLSKFLEKKNLQEDHDRRVAPRANKKILMVNHLWVWIIDEKTIITATSDISNREAPRSLREITGGLVETTLRHILYNKDRVFEGAVSVEYIMELILGAATRLFTQKSIVLPDTTLRGPIEVFRESIRDVANHQTSLFMEFLKRLQQEPGGQGQAPNGELDSKAQGKSAHSNPHHVISAEMTVLESIRDIRDELNILKSLAEDQEVVWKQVFASTYPEKESQFGLHTPAEVKRDLDAMLLEARNIEDYVTNLLDLRQADYSREQADVSGRLAADSAQQSRVIFIFTVITIVFLPLSFLSSLFAIDVSVFPHEGENLRYQGWWLFPILFGVTVIVSTPTIAFAWNVDAVSAWFKKLGTAIASKFNDLVAFLAIFAIGVGIQYRRKVKSQAGGSV</sequence>
<feature type="region of interest" description="Disordered" evidence="8">
    <location>
        <begin position="1106"/>
        <end position="1132"/>
    </location>
</feature>
<dbReference type="Proteomes" id="UP000286045">
    <property type="component" value="Unassembled WGS sequence"/>
</dbReference>
<evidence type="ECO:0000313" key="11">
    <source>
        <dbReference type="Proteomes" id="UP000286045"/>
    </source>
</evidence>
<feature type="repeat" description="ANK" evidence="7">
    <location>
        <begin position="393"/>
        <end position="425"/>
    </location>
</feature>
<comment type="subcellular location">
    <subcellularLocation>
        <location evidence="1">Membrane</location>
        <topology evidence="1">Multi-pass membrane protein</topology>
    </subcellularLocation>
</comment>
<feature type="repeat" description="ANK" evidence="7">
    <location>
        <begin position="153"/>
        <end position="185"/>
    </location>
</feature>
<feature type="repeat" description="ANK" evidence="7">
    <location>
        <begin position="359"/>
        <end position="391"/>
    </location>
</feature>
<feature type="repeat" description="ANK" evidence="7">
    <location>
        <begin position="426"/>
        <end position="458"/>
    </location>
</feature>
<feature type="repeat" description="ANK" evidence="7">
    <location>
        <begin position="557"/>
        <end position="589"/>
    </location>
</feature>
<dbReference type="SMART" id="SM00248">
    <property type="entry name" value="ANK"/>
    <property type="match status" value="15"/>
</dbReference>
<feature type="transmembrane region" description="Helical" evidence="9">
    <location>
        <begin position="1279"/>
        <end position="1301"/>
    </location>
</feature>
<evidence type="ECO:0000256" key="1">
    <source>
        <dbReference type="ARBA" id="ARBA00004141"/>
    </source>
</evidence>
<dbReference type="Pfam" id="PF13637">
    <property type="entry name" value="Ank_4"/>
    <property type="match status" value="1"/>
</dbReference>
<dbReference type="InterPro" id="IPR002523">
    <property type="entry name" value="MgTranspt_CorA/ZnTranspt_ZntB"/>
</dbReference>
<evidence type="ECO:0000313" key="10">
    <source>
        <dbReference type="EMBL" id="RWA08658.1"/>
    </source>
</evidence>
<feature type="transmembrane region" description="Helical" evidence="9">
    <location>
        <begin position="1239"/>
        <end position="1267"/>
    </location>
</feature>
<feature type="transmembrane region" description="Helical" evidence="9">
    <location>
        <begin position="1321"/>
        <end position="1339"/>
    </location>
</feature>
<keyword evidence="6 9" id="KW-0472">Membrane</keyword>
<evidence type="ECO:0000256" key="2">
    <source>
        <dbReference type="ARBA" id="ARBA00022692"/>
    </source>
</evidence>
<dbReference type="PANTHER" id="PTHR24198:SF165">
    <property type="entry name" value="ANKYRIN REPEAT-CONTAINING PROTEIN-RELATED"/>
    <property type="match status" value="1"/>
</dbReference>
<dbReference type="PROSITE" id="PS50088">
    <property type="entry name" value="ANK_REPEAT"/>
    <property type="match status" value="9"/>
</dbReference>
<feature type="compositionally biased region" description="Polar residues" evidence="8">
    <location>
        <begin position="1"/>
        <end position="15"/>
    </location>
</feature>
<dbReference type="Pfam" id="PF12796">
    <property type="entry name" value="Ank_2"/>
    <property type="match status" value="4"/>
</dbReference>
<proteinExistence type="predicted"/>
<dbReference type="PANTHER" id="PTHR24198">
    <property type="entry name" value="ANKYRIN REPEAT AND PROTEIN KINASE DOMAIN-CONTAINING PROTEIN"/>
    <property type="match status" value="1"/>
</dbReference>
<dbReference type="GO" id="GO:0016020">
    <property type="term" value="C:membrane"/>
    <property type="evidence" value="ECO:0007669"/>
    <property type="project" value="UniProtKB-SubCell"/>
</dbReference>
<feature type="repeat" description="ANK" evidence="7">
    <location>
        <begin position="254"/>
        <end position="286"/>
    </location>
</feature>
<comment type="caution">
    <text evidence="10">The sequence shown here is derived from an EMBL/GenBank/DDBJ whole genome shotgun (WGS) entry which is preliminary data.</text>
</comment>
<evidence type="ECO:0000256" key="7">
    <source>
        <dbReference type="PROSITE-ProRule" id="PRU00023"/>
    </source>
</evidence>
<dbReference type="STRING" id="363999.A0A439D2M1"/>
<protein>
    <submittedName>
        <fullName evidence="10">Uncharacterized protein</fullName>
    </submittedName>
</protein>
<keyword evidence="11" id="KW-1185">Reference proteome</keyword>
<dbReference type="Gene3D" id="1.25.40.20">
    <property type="entry name" value="Ankyrin repeat-containing domain"/>
    <property type="match status" value="4"/>
</dbReference>
<keyword evidence="2 9" id="KW-0812">Transmembrane</keyword>
<dbReference type="PRINTS" id="PR01415">
    <property type="entry name" value="ANKYRIN"/>
</dbReference>
<dbReference type="Pfam" id="PF01544">
    <property type="entry name" value="CorA"/>
    <property type="match status" value="1"/>
</dbReference>
<dbReference type="GO" id="GO:0046873">
    <property type="term" value="F:metal ion transmembrane transporter activity"/>
    <property type="evidence" value="ECO:0007669"/>
    <property type="project" value="InterPro"/>
</dbReference>
<dbReference type="SUPFAM" id="SSF48403">
    <property type="entry name" value="Ankyrin repeat"/>
    <property type="match status" value="2"/>
</dbReference>
<evidence type="ECO:0000256" key="3">
    <source>
        <dbReference type="ARBA" id="ARBA00022737"/>
    </source>
</evidence>
<dbReference type="InterPro" id="IPR045863">
    <property type="entry name" value="CorA_TM1_TM2"/>
</dbReference>
<gene>
    <name evidence="10" type="ORF">EKO27_g6434</name>
</gene>
<name>A0A439D2M1_9PEZI</name>
<feature type="repeat" description="ANK" evidence="7">
    <location>
        <begin position="320"/>
        <end position="358"/>
    </location>
</feature>
<evidence type="ECO:0000256" key="5">
    <source>
        <dbReference type="ARBA" id="ARBA00023043"/>
    </source>
</evidence>
<reference evidence="10 11" key="1">
    <citation type="submission" date="2018-12" db="EMBL/GenBank/DDBJ databases">
        <title>Draft genome sequence of Xylaria grammica IHI A82.</title>
        <authorList>
            <person name="Buettner E."/>
            <person name="Kellner H."/>
        </authorList>
    </citation>
    <scope>NUCLEOTIDE SEQUENCE [LARGE SCALE GENOMIC DNA]</scope>
    <source>
        <strain evidence="10 11">IHI A82</strain>
    </source>
</reference>
<dbReference type="InterPro" id="IPR036770">
    <property type="entry name" value="Ankyrin_rpt-contain_sf"/>
</dbReference>
<evidence type="ECO:0000256" key="4">
    <source>
        <dbReference type="ARBA" id="ARBA00022989"/>
    </source>
</evidence>
<evidence type="ECO:0000256" key="8">
    <source>
        <dbReference type="SAM" id="MobiDB-lite"/>
    </source>
</evidence>
<dbReference type="Gene3D" id="1.20.58.340">
    <property type="entry name" value="Magnesium transport protein CorA, transmembrane region"/>
    <property type="match status" value="1"/>
</dbReference>
<dbReference type="PROSITE" id="PS50297">
    <property type="entry name" value="ANK_REP_REGION"/>
    <property type="match status" value="7"/>
</dbReference>
<keyword evidence="5 7" id="KW-0040">ANK repeat</keyword>
<keyword evidence="4 9" id="KW-1133">Transmembrane helix</keyword>
<keyword evidence="3" id="KW-0677">Repeat</keyword>
<feature type="region of interest" description="Disordered" evidence="8">
    <location>
        <begin position="1"/>
        <end position="35"/>
    </location>
</feature>
<dbReference type="InterPro" id="IPR002110">
    <property type="entry name" value="Ankyrin_rpt"/>
</dbReference>
<feature type="compositionally biased region" description="Polar residues" evidence="8">
    <location>
        <begin position="23"/>
        <end position="35"/>
    </location>
</feature>
<dbReference type="SUPFAM" id="SSF144083">
    <property type="entry name" value="Magnesium transport protein CorA, transmembrane region"/>
    <property type="match status" value="1"/>
</dbReference>
<accession>A0A439D2M1</accession>
<evidence type="ECO:0000256" key="6">
    <source>
        <dbReference type="ARBA" id="ARBA00023136"/>
    </source>
</evidence>
<dbReference type="EMBL" id="RYZI01000189">
    <property type="protein sequence ID" value="RWA08658.1"/>
    <property type="molecule type" value="Genomic_DNA"/>
</dbReference>
<organism evidence="10 11">
    <name type="scientific">Xylaria grammica</name>
    <dbReference type="NCBI Taxonomy" id="363999"/>
    <lineage>
        <taxon>Eukaryota</taxon>
        <taxon>Fungi</taxon>
        <taxon>Dikarya</taxon>
        <taxon>Ascomycota</taxon>
        <taxon>Pezizomycotina</taxon>
        <taxon>Sordariomycetes</taxon>
        <taxon>Xylariomycetidae</taxon>
        <taxon>Xylariales</taxon>
        <taxon>Xylariaceae</taxon>
        <taxon>Xylaria</taxon>
    </lineage>
</organism>